<evidence type="ECO:0000256" key="1">
    <source>
        <dbReference type="SAM" id="Phobius"/>
    </source>
</evidence>
<dbReference type="AlphaFoldDB" id="A0AAD7AD05"/>
<dbReference type="GO" id="GO:0005789">
    <property type="term" value="C:endoplasmic reticulum membrane"/>
    <property type="evidence" value="ECO:0007669"/>
    <property type="project" value="TreeGrafter"/>
</dbReference>
<accession>A0AAD7AD05</accession>
<dbReference type="GO" id="GO:0006888">
    <property type="term" value="P:endoplasmic reticulum to Golgi vesicle-mediated transport"/>
    <property type="evidence" value="ECO:0007669"/>
    <property type="project" value="TreeGrafter"/>
</dbReference>
<feature type="transmembrane region" description="Helical" evidence="1">
    <location>
        <begin position="21"/>
        <end position="48"/>
    </location>
</feature>
<feature type="transmembrane region" description="Helical" evidence="1">
    <location>
        <begin position="153"/>
        <end position="174"/>
    </location>
</feature>
<dbReference type="Proteomes" id="UP001218218">
    <property type="component" value="Unassembled WGS sequence"/>
</dbReference>
<keyword evidence="1" id="KW-0472">Membrane</keyword>
<dbReference type="PANTHER" id="PTHR28228">
    <property type="entry name" value="SECRETORY COMPONENT PROTEIN SHR3"/>
    <property type="match status" value="1"/>
</dbReference>
<dbReference type="PANTHER" id="PTHR28228:SF1">
    <property type="entry name" value="SECRETORY COMPONENT PROTEIN SHR3"/>
    <property type="match status" value="1"/>
</dbReference>
<dbReference type="GO" id="GO:0051082">
    <property type="term" value="F:unfolded protein binding"/>
    <property type="evidence" value="ECO:0007669"/>
    <property type="project" value="TreeGrafter"/>
</dbReference>
<dbReference type="InterPro" id="IPR013248">
    <property type="entry name" value="Psh3/Shr3"/>
</dbReference>
<evidence type="ECO:0000313" key="3">
    <source>
        <dbReference type="Proteomes" id="UP001218218"/>
    </source>
</evidence>
<keyword evidence="3" id="KW-1185">Reference proteome</keyword>
<evidence type="ECO:0000313" key="2">
    <source>
        <dbReference type="EMBL" id="KAJ7355504.1"/>
    </source>
</evidence>
<name>A0AAD7AD05_9AGAR</name>
<keyword evidence="1" id="KW-0812">Transmembrane</keyword>
<proteinExistence type="predicted"/>
<organism evidence="2 3">
    <name type="scientific">Mycena albidolilacea</name>
    <dbReference type="NCBI Taxonomy" id="1033008"/>
    <lineage>
        <taxon>Eukaryota</taxon>
        <taxon>Fungi</taxon>
        <taxon>Dikarya</taxon>
        <taxon>Basidiomycota</taxon>
        <taxon>Agaricomycotina</taxon>
        <taxon>Agaricomycetes</taxon>
        <taxon>Agaricomycetidae</taxon>
        <taxon>Agaricales</taxon>
        <taxon>Marasmiineae</taxon>
        <taxon>Mycenaceae</taxon>
        <taxon>Mycena</taxon>
    </lineage>
</organism>
<reference evidence="2" key="1">
    <citation type="submission" date="2023-03" db="EMBL/GenBank/DDBJ databases">
        <title>Massive genome expansion in bonnet fungi (Mycena s.s.) driven by repeated elements and novel gene families across ecological guilds.</title>
        <authorList>
            <consortium name="Lawrence Berkeley National Laboratory"/>
            <person name="Harder C.B."/>
            <person name="Miyauchi S."/>
            <person name="Viragh M."/>
            <person name="Kuo A."/>
            <person name="Thoen E."/>
            <person name="Andreopoulos B."/>
            <person name="Lu D."/>
            <person name="Skrede I."/>
            <person name="Drula E."/>
            <person name="Henrissat B."/>
            <person name="Morin E."/>
            <person name="Kohler A."/>
            <person name="Barry K."/>
            <person name="LaButti K."/>
            <person name="Morin E."/>
            <person name="Salamov A."/>
            <person name="Lipzen A."/>
            <person name="Mereny Z."/>
            <person name="Hegedus B."/>
            <person name="Baldrian P."/>
            <person name="Stursova M."/>
            <person name="Weitz H."/>
            <person name="Taylor A."/>
            <person name="Grigoriev I.V."/>
            <person name="Nagy L.G."/>
            <person name="Martin F."/>
            <person name="Kauserud H."/>
        </authorList>
    </citation>
    <scope>NUCLEOTIDE SEQUENCE</scope>
    <source>
        <strain evidence="2">CBHHK002</strain>
    </source>
</reference>
<keyword evidence="1" id="KW-1133">Transmembrane helix</keyword>
<protein>
    <submittedName>
        <fullName evidence="2">Shr3 amino acid permease chaperone</fullName>
    </submittedName>
</protein>
<dbReference type="Pfam" id="PF08229">
    <property type="entry name" value="SHR3_chaperone"/>
    <property type="match status" value="1"/>
</dbReference>
<sequence>MYLYPVILSTVVVWRRRIKNCFFILTAMGFRQAAVLGPVCFFLGVLFICFNVDHRVLWTGLTEDTIEDGFQFYTTFFNAPPAIKALLHAMIGVVLLGLVAKLHDWDDSAMFFDGSSIAAVLFGFAVYMTVIIPTLRTIVTPLEEETRTERIQALQLLSAGNVILMGCFGMVLLLQAGQEYAKRTDAKEQAKVEAEAKKETKKNQ</sequence>
<feature type="transmembrane region" description="Helical" evidence="1">
    <location>
        <begin position="111"/>
        <end position="133"/>
    </location>
</feature>
<dbReference type="SMART" id="SM00786">
    <property type="entry name" value="SHR3_chaperone"/>
    <property type="match status" value="1"/>
</dbReference>
<dbReference type="EMBL" id="JARIHO010000009">
    <property type="protein sequence ID" value="KAJ7355504.1"/>
    <property type="molecule type" value="Genomic_DNA"/>
</dbReference>
<gene>
    <name evidence="2" type="ORF">DFH08DRAFT_852640</name>
</gene>
<comment type="caution">
    <text evidence="2">The sequence shown here is derived from an EMBL/GenBank/DDBJ whole genome shotgun (WGS) entry which is preliminary data.</text>
</comment>
<feature type="transmembrane region" description="Helical" evidence="1">
    <location>
        <begin position="82"/>
        <end position="99"/>
    </location>
</feature>